<keyword evidence="2" id="KW-0378">Hydrolase</keyword>
<evidence type="ECO:0000256" key="1">
    <source>
        <dbReference type="SAM" id="Phobius"/>
    </source>
</evidence>
<dbReference type="GO" id="GO:0016787">
    <property type="term" value="F:hydrolase activity"/>
    <property type="evidence" value="ECO:0007669"/>
    <property type="project" value="UniProtKB-KW"/>
</dbReference>
<dbReference type="EMBL" id="BCMS01000001">
    <property type="protein sequence ID" value="GAQ20801.1"/>
    <property type="molecule type" value="Genomic_DNA"/>
</dbReference>
<reference evidence="3" key="1">
    <citation type="submission" date="2015-11" db="EMBL/GenBank/DDBJ databases">
        <title>Draft Genome Sequence of the Radioresistant Bacterium Deinococcus grandis, Isolated from Freshwater Fish in Japan.</title>
        <authorList>
            <person name="Satoh K."/>
            <person name="Onodera T."/>
            <person name="Omoso K."/>
            <person name="Takeda-Yano K."/>
            <person name="Katayama T."/>
            <person name="Oono Y."/>
            <person name="Narumi I."/>
        </authorList>
    </citation>
    <scope>NUCLEOTIDE SEQUENCE [LARGE SCALE GENOMIC DNA]</scope>
    <source>
        <strain evidence="3">ATCC 43672</strain>
    </source>
</reference>
<name>A0A100HHG7_9DEIO</name>
<gene>
    <name evidence="2" type="ORF">DEIGR_100828</name>
</gene>
<feature type="transmembrane region" description="Helical" evidence="1">
    <location>
        <begin position="48"/>
        <end position="68"/>
    </location>
</feature>
<keyword evidence="3" id="KW-1185">Reference proteome</keyword>
<organism evidence="2 3">
    <name type="scientific">Deinococcus grandis</name>
    <dbReference type="NCBI Taxonomy" id="57498"/>
    <lineage>
        <taxon>Bacteria</taxon>
        <taxon>Thermotogati</taxon>
        <taxon>Deinococcota</taxon>
        <taxon>Deinococci</taxon>
        <taxon>Deinococcales</taxon>
        <taxon>Deinococcaceae</taxon>
        <taxon>Deinococcus</taxon>
    </lineage>
</organism>
<keyword evidence="1" id="KW-1133">Transmembrane helix</keyword>
<comment type="caution">
    <text evidence="2">The sequence shown here is derived from an EMBL/GenBank/DDBJ whole genome shotgun (WGS) entry which is preliminary data.</text>
</comment>
<accession>A0A100HHG7</accession>
<keyword evidence="1" id="KW-0812">Transmembrane</keyword>
<evidence type="ECO:0000313" key="2">
    <source>
        <dbReference type="EMBL" id="GAQ20801.1"/>
    </source>
</evidence>
<dbReference type="Proteomes" id="UP000056209">
    <property type="component" value="Unassembled WGS sequence"/>
</dbReference>
<protein>
    <submittedName>
        <fullName evidence="2">Lipid phosphate phosphohydrolase 1-like protein</fullName>
    </submittedName>
</protein>
<keyword evidence="1" id="KW-0472">Membrane</keyword>
<feature type="transmembrane region" description="Helical" evidence="1">
    <location>
        <begin position="12"/>
        <end position="36"/>
    </location>
</feature>
<evidence type="ECO:0000313" key="3">
    <source>
        <dbReference type="Proteomes" id="UP000056209"/>
    </source>
</evidence>
<proteinExistence type="predicted"/>
<dbReference type="AlphaFoldDB" id="A0A100HHG7"/>
<sequence length="82" mass="9141">MRLVSSLDRLIIFTGLSIVMTMAFALISATLWAFFVMNDAKSPFWSDIIRGCLGGAMIISVVTTYDFFKLAEAAKIREKSKI</sequence>